<keyword evidence="4" id="KW-1185">Reference proteome</keyword>
<dbReference type="HOGENOM" id="CLU_041429_0_0_11"/>
<dbReference type="InterPro" id="IPR006528">
    <property type="entry name" value="Phage_head_morphogenesis_dom"/>
</dbReference>
<proteinExistence type="predicted"/>
<dbReference type="AlphaFoldDB" id="D1BW76"/>
<protein>
    <submittedName>
        <fullName evidence="3">Phage head morphogenesis protein, SPP1 gp7 family</fullName>
    </submittedName>
</protein>
<dbReference type="OrthoDB" id="3522453at2"/>
<gene>
    <name evidence="3" type="ordered locus">Xcel_0540</name>
</gene>
<feature type="region of interest" description="Disordered" evidence="1">
    <location>
        <begin position="353"/>
        <end position="382"/>
    </location>
</feature>
<dbReference type="Proteomes" id="UP000002255">
    <property type="component" value="Chromosome"/>
</dbReference>
<dbReference type="STRING" id="446471.Xcel_0540"/>
<accession>D1BW76</accession>
<organism evidence="3 4">
    <name type="scientific">Xylanimonas cellulosilytica (strain DSM 15894 / JCM 12276 / CECT 5975 / KCTC 9989 / LMG 20990 / NBRC 107835 / XIL07)</name>
    <dbReference type="NCBI Taxonomy" id="446471"/>
    <lineage>
        <taxon>Bacteria</taxon>
        <taxon>Bacillati</taxon>
        <taxon>Actinomycetota</taxon>
        <taxon>Actinomycetes</taxon>
        <taxon>Micrococcales</taxon>
        <taxon>Promicromonosporaceae</taxon>
        <taxon>Xylanimonas</taxon>
    </lineage>
</organism>
<dbReference type="eggNOG" id="COG2369">
    <property type="taxonomic scope" value="Bacteria"/>
</dbReference>
<dbReference type="NCBIfam" id="TIGR01641">
    <property type="entry name" value="phageSPP1_gp7"/>
    <property type="match status" value="1"/>
</dbReference>
<dbReference type="Pfam" id="PF04233">
    <property type="entry name" value="Phage_Mu_F"/>
    <property type="match status" value="1"/>
</dbReference>
<reference evidence="4" key="1">
    <citation type="submission" date="2009-11" db="EMBL/GenBank/DDBJ databases">
        <title>The complete chromosome of Xylanimonas cellulosilytica DSM 15894.</title>
        <authorList>
            <consortium name="US DOE Joint Genome Institute (JGI-PGF)"/>
            <person name="Lucas S."/>
            <person name="Copeland A."/>
            <person name="Lapidus A."/>
            <person name="Glavina del Rio T."/>
            <person name="Dalin E."/>
            <person name="Tice H."/>
            <person name="Bruce D."/>
            <person name="Goodwin L."/>
            <person name="Pitluck S."/>
            <person name="Kyrpides N."/>
            <person name="Mavromatis K."/>
            <person name="Ivanova N."/>
            <person name="Mikhailova N."/>
            <person name="Foster B."/>
            <person name="Clum A."/>
            <person name="Brettin T."/>
            <person name="Detter J.C."/>
            <person name="Han C."/>
            <person name="Larimer F."/>
            <person name="Land M."/>
            <person name="Hauser L."/>
            <person name="Markowitz V."/>
            <person name="Cheng J.F."/>
            <person name="Hugenholtz P."/>
            <person name="Woyke T."/>
            <person name="Wu D."/>
            <person name="Gehrich-Schroeter G."/>
            <person name="Schneider S."/>
            <person name="Pukall S.R."/>
            <person name="Klenk H.P."/>
            <person name="Eisen J.A."/>
        </authorList>
    </citation>
    <scope>NUCLEOTIDE SEQUENCE [LARGE SCALE GENOMIC DNA]</scope>
    <source>
        <strain evidence="4">DSM 15894 / CECT 5975 / LMG 20990 / XIL07</strain>
    </source>
</reference>
<evidence type="ECO:0000313" key="4">
    <source>
        <dbReference type="Proteomes" id="UP000002255"/>
    </source>
</evidence>
<dbReference type="RefSeq" id="WP_012877323.1">
    <property type="nucleotide sequence ID" value="NC_013530.1"/>
</dbReference>
<name>D1BW76_XYLCX</name>
<evidence type="ECO:0000259" key="2">
    <source>
        <dbReference type="Pfam" id="PF04233"/>
    </source>
</evidence>
<evidence type="ECO:0000313" key="3">
    <source>
        <dbReference type="EMBL" id="ACZ29579.1"/>
    </source>
</evidence>
<feature type="domain" description="Phage head morphogenesis" evidence="2">
    <location>
        <begin position="168"/>
        <end position="272"/>
    </location>
</feature>
<dbReference type="EMBL" id="CP001821">
    <property type="protein sequence ID" value="ACZ29579.1"/>
    <property type="molecule type" value="Genomic_DNA"/>
</dbReference>
<dbReference type="KEGG" id="xce:Xcel_0540"/>
<sequence>MPVTDRTVRLSRQARKALDGIVDQATRDLVIAWATAWDEIAVTWQAAVDDLIGYQAANGTWPPAWRIARAERAQQALQAAAKALVDVSDTAGARITQDLPALTGQAADWEARLIASQMPPAPVAGDMSVAATFNRVDPDALTAIVQRTTGQVTALAYPLAAEAVTAMNRELIRGIAVGDNPRIAAARMLARVEGRFNGGLARAMTIARTEMLDAHREASRVQRIANADVLAGWQWQATLDTRTCPSCLAQHGSMHAVDETGPTDHQNGRCTALPVTKSWRDLGFDIDEPASPLPDARAWFDGLPQAEQRAILGPTRLEMLHTGRIGWADLSTRKSAPGWRDSHHVRSVRDLEGLAGAADGSGGGSGSWVTRAGSPDDLPDRYRDPGVPFTRSTRPRAAWGAAQHALERHAHEAGPQGGVSYFPRGWFGEDDNDVQAMRDLADWVTHQAEPHWQDAGALRFEAWVGGVLVRVPIRPEPGTDDWRVRTVIPVRGNGVRKWVNGRYFDVP</sequence>
<evidence type="ECO:0000256" key="1">
    <source>
        <dbReference type="SAM" id="MobiDB-lite"/>
    </source>
</evidence>
<reference evidence="3 4" key="2">
    <citation type="journal article" date="2010" name="Stand. Genomic Sci.">
        <title>Complete genome sequence of Xylanimonas cellulosilytica type strain (XIL07).</title>
        <authorList>
            <person name="Foster B."/>
            <person name="Pukall R."/>
            <person name="Abt B."/>
            <person name="Nolan M."/>
            <person name="Glavina Del Rio T."/>
            <person name="Chen F."/>
            <person name="Lucas S."/>
            <person name="Tice H."/>
            <person name="Pitluck S."/>
            <person name="Cheng J.-F."/>
            <person name="Chertkov O."/>
            <person name="Brettin T."/>
            <person name="Han C."/>
            <person name="Detter J.C."/>
            <person name="Bruce D."/>
            <person name="Goodwin L."/>
            <person name="Ivanova N."/>
            <person name="Mavromatis K."/>
            <person name="Pati A."/>
            <person name="Mikhailova N."/>
            <person name="Chen A."/>
            <person name="Palaniappan K."/>
            <person name="Land M."/>
            <person name="Hauser L."/>
            <person name="Chang Y.-J."/>
            <person name="Jeffries C.D."/>
            <person name="Chain P."/>
            <person name="Rohde M."/>
            <person name="Goeker M."/>
            <person name="Bristow J."/>
            <person name="Eisen J.A."/>
            <person name="Markowitz V."/>
            <person name="Hugenholtz P."/>
            <person name="Kyrpides N.C."/>
            <person name="Klenk H.-P."/>
            <person name="Lapidus A."/>
        </authorList>
    </citation>
    <scope>NUCLEOTIDE SEQUENCE [LARGE SCALE GENOMIC DNA]</scope>
    <source>
        <strain evidence="4">DSM 15894 / CECT 5975 / LMG 20990 / XIL07</strain>
    </source>
</reference>